<reference evidence="2" key="1">
    <citation type="journal article" date="2015" name="Nature">
        <title>Complex archaea that bridge the gap between prokaryotes and eukaryotes.</title>
        <authorList>
            <person name="Spang A."/>
            <person name="Saw J.H."/>
            <person name="Jorgensen S.L."/>
            <person name="Zaremba-Niedzwiedzka K."/>
            <person name="Martijn J."/>
            <person name="Lind A.E."/>
            <person name="van Eijk R."/>
            <person name="Schleper C."/>
            <person name="Guy L."/>
            <person name="Ettema T.J."/>
        </authorList>
    </citation>
    <scope>NUCLEOTIDE SEQUENCE</scope>
</reference>
<evidence type="ECO:0008006" key="3">
    <source>
        <dbReference type="Google" id="ProtNLM"/>
    </source>
</evidence>
<comment type="caution">
    <text evidence="2">The sequence shown here is derived from an EMBL/GenBank/DDBJ whole genome shotgun (WGS) entry which is preliminary data.</text>
</comment>
<keyword evidence="1" id="KW-1133">Transmembrane helix</keyword>
<dbReference type="EMBL" id="LAZR01002130">
    <property type="protein sequence ID" value="KKN34082.1"/>
    <property type="molecule type" value="Genomic_DNA"/>
</dbReference>
<evidence type="ECO:0000313" key="2">
    <source>
        <dbReference type="EMBL" id="KKN34082.1"/>
    </source>
</evidence>
<dbReference type="AlphaFoldDB" id="A0A0F9QAJ4"/>
<name>A0A0F9QAJ4_9ZZZZ</name>
<feature type="transmembrane region" description="Helical" evidence="1">
    <location>
        <begin position="20"/>
        <end position="49"/>
    </location>
</feature>
<protein>
    <recommendedName>
        <fullName evidence="3">DUF4389 domain-containing protein</fullName>
    </recommendedName>
</protein>
<dbReference type="InterPro" id="IPR025498">
    <property type="entry name" value="DUF4389"/>
</dbReference>
<sequence>MENETLKNNVSDKNQWMRILYMILFAIILYFTMMIVGLVVFVQLIFALVTGKPNSGVADFASDLTDYVHRIVGFLTYTHDKRPFPFNPWDEKAIDDLSNHD</sequence>
<proteinExistence type="predicted"/>
<evidence type="ECO:0000256" key="1">
    <source>
        <dbReference type="SAM" id="Phobius"/>
    </source>
</evidence>
<keyword evidence="1" id="KW-0472">Membrane</keyword>
<dbReference type="Pfam" id="PF14333">
    <property type="entry name" value="DUF4389"/>
    <property type="match status" value="1"/>
</dbReference>
<gene>
    <name evidence="2" type="ORF">LCGC14_0797240</name>
</gene>
<keyword evidence="1" id="KW-0812">Transmembrane</keyword>
<organism evidence="2">
    <name type="scientific">marine sediment metagenome</name>
    <dbReference type="NCBI Taxonomy" id="412755"/>
    <lineage>
        <taxon>unclassified sequences</taxon>
        <taxon>metagenomes</taxon>
        <taxon>ecological metagenomes</taxon>
    </lineage>
</organism>
<accession>A0A0F9QAJ4</accession>